<dbReference type="EMBL" id="JBHSUA010000018">
    <property type="protein sequence ID" value="MFC6397007.1"/>
    <property type="molecule type" value="Genomic_DNA"/>
</dbReference>
<proteinExistence type="predicted"/>
<gene>
    <name evidence="1" type="ORF">ACFP57_08445</name>
</gene>
<name>A0ABW1X4B0_9ACTN</name>
<protein>
    <recommendedName>
        <fullName evidence="3">BrnT family toxin</fullName>
    </recommendedName>
</protein>
<sequence>MGEVLNWDEVVARYVRSRPERYPSGMSVEPEWAQEVLDDPDLAALEPDPKSRMGASRFIGRSPAAGRVLTVIAFRDGDGDLHLINAWPATGADLRLYREGISHGEDDGS</sequence>
<dbReference type="RefSeq" id="WP_343884793.1">
    <property type="nucleotide sequence ID" value="NZ_BAAAKI010000003.1"/>
</dbReference>
<keyword evidence="2" id="KW-1185">Reference proteome</keyword>
<organism evidence="1 2">
    <name type="scientific">Luteococcus sanguinis</name>
    <dbReference type="NCBI Taxonomy" id="174038"/>
    <lineage>
        <taxon>Bacteria</taxon>
        <taxon>Bacillati</taxon>
        <taxon>Actinomycetota</taxon>
        <taxon>Actinomycetes</taxon>
        <taxon>Propionibacteriales</taxon>
        <taxon>Propionibacteriaceae</taxon>
        <taxon>Luteococcus</taxon>
    </lineage>
</organism>
<accession>A0ABW1X4B0</accession>
<evidence type="ECO:0000313" key="1">
    <source>
        <dbReference type="EMBL" id="MFC6397007.1"/>
    </source>
</evidence>
<dbReference type="Proteomes" id="UP001596266">
    <property type="component" value="Unassembled WGS sequence"/>
</dbReference>
<evidence type="ECO:0000313" key="2">
    <source>
        <dbReference type="Proteomes" id="UP001596266"/>
    </source>
</evidence>
<reference evidence="2" key="1">
    <citation type="journal article" date="2019" name="Int. J. Syst. Evol. Microbiol.">
        <title>The Global Catalogue of Microorganisms (GCM) 10K type strain sequencing project: providing services to taxonomists for standard genome sequencing and annotation.</title>
        <authorList>
            <consortium name="The Broad Institute Genomics Platform"/>
            <consortium name="The Broad Institute Genome Sequencing Center for Infectious Disease"/>
            <person name="Wu L."/>
            <person name="Ma J."/>
        </authorList>
    </citation>
    <scope>NUCLEOTIDE SEQUENCE [LARGE SCALE GENOMIC DNA]</scope>
    <source>
        <strain evidence="2">CGMCC 1.15277</strain>
    </source>
</reference>
<comment type="caution">
    <text evidence="1">The sequence shown here is derived from an EMBL/GenBank/DDBJ whole genome shotgun (WGS) entry which is preliminary data.</text>
</comment>
<evidence type="ECO:0008006" key="3">
    <source>
        <dbReference type="Google" id="ProtNLM"/>
    </source>
</evidence>